<organism evidence="2 3">
    <name type="scientific">Sulfitobacter brevis</name>
    <dbReference type="NCBI Taxonomy" id="74348"/>
    <lineage>
        <taxon>Bacteria</taxon>
        <taxon>Pseudomonadati</taxon>
        <taxon>Pseudomonadota</taxon>
        <taxon>Alphaproteobacteria</taxon>
        <taxon>Rhodobacterales</taxon>
        <taxon>Roseobacteraceae</taxon>
        <taxon>Sulfitobacter</taxon>
    </lineage>
</organism>
<accession>A0A1I1TIL2</accession>
<dbReference type="OrthoDB" id="9776669at2"/>
<feature type="chain" id="PRO_5011681190" description="TRAP transporter solute receptor, TAXI family" evidence="1">
    <location>
        <begin position="27"/>
        <end position="323"/>
    </location>
</feature>
<evidence type="ECO:0008006" key="4">
    <source>
        <dbReference type="Google" id="ProtNLM"/>
    </source>
</evidence>
<dbReference type="STRING" id="74348.SAMN04488523_101400"/>
<dbReference type="PANTHER" id="PTHR42941:SF1">
    <property type="entry name" value="SLL1037 PROTEIN"/>
    <property type="match status" value="1"/>
</dbReference>
<sequence>MKFTRNAAAVVGFGILGMGAPTASMAEEFITIGTAGQTGVYYVVGQSLCQLVNRASEDGSLKCTAPATGGSIANLNGIRAGDLNFGVVQSDWQFHAMNGTSSFAENGPDENLRSVLSAHADVVTILARADAGITTMQDLRGKRVNIGNPGSGSRATAEVLLDAIGIEVSEFALASELKSAEQSAALCDNKVDAIMFSAGHPVGNITEATVSCDTVFVQVDGPEVENLVADTVYYSQAAIAAGLYKGQPDTINSYGPLATLVSSTATSDDAVYAVVKALFENFDRFKKLHPAFTDLKEEDMISNGTIAPLHEGAVRYYKERGWV</sequence>
<dbReference type="Pfam" id="PF16868">
    <property type="entry name" value="NMT1_3"/>
    <property type="match status" value="1"/>
</dbReference>
<protein>
    <recommendedName>
        <fullName evidence="4">TRAP transporter solute receptor, TAXI family</fullName>
    </recommendedName>
</protein>
<dbReference type="InterPro" id="IPR011852">
    <property type="entry name" value="TRAP_TAXI"/>
</dbReference>
<dbReference type="AlphaFoldDB" id="A0A1I1TIL2"/>
<gene>
    <name evidence="2" type="ORF">SAMN04488523_101400</name>
</gene>
<evidence type="ECO:0000313" key="3">
    <source>
        <dbReference type="Proteomes" id="UP000198977"/>
    </source>
</evidence>
<feature type="signal peptide" evidence="1">
    <location>
        <begin position="1"/>
        <end position="26"/>
    </location>
</feature>
<keyword evidence="1" id="KW-0732">Signal</keyword>
<dbReference type="Gene3D" id="3.40.190.10">
    <property type="entry name" value="Periplasmic binding protein-like II"/>
    <property type="match status" value="2"/>
</dbReference>
<dbReference type="SUPFAM" id="SSF53850">
    <property type="entry name" value="Periplasmic binding protein-like II"/>
    <property type="match status" value="1"/>
</dbReference>
<evidence type="ECO:0000313" key="2">
    <source>
        <dbReference type="EMBL" id="SFD58365.1"/>
    </source>
</evidence>
<evidence type="ECO:0000256" key="1">
    <source>
        <dbReference type="SAM" id="SignalP"/>
    </source>
</evidence>
<dbReference type="NCBIfam" id="TIGR02122">
    <property type="entry name" value="TRAP_TAXI"/>
    <property type="match status" value="1"/>
</dbReference>
<name>A0A1I1TIL2_9RHOB</name>
<reference evidence="2 3" key="1">
    <citation type="submission" date="2016-10" db="EMBL/GenBank/DDBJ databases">
        <authorList>
            <person name="de Groot N.N."/>
        </authorList>
    </citation>
    <scope>NUCLEOTIDE SEQUENCE [LARGE SCALE GENOMIC DNA]</scope>
    <source>
        <strain evidence="2 3">DSM 11443</strain>
    </source>
</reference>
<dbReference type="EMBL" id="FOMW01000001">
    <property type="protein sequence ID" value="SFD58365.1"/>
    <property type="molecule type" value="Genomic_DNA"/>
</dbReference>
<dbReference type="RefSeq" id="WP_093922129.1">
    <property type="nucleotide sequence ID" value="NZ_FOMW01000001.1"/>
</dbReference>
<keyword evidence="3" id="KW-1185">Reference proteome</keyword>
<dbReference type="CDD" id="cd13568">
    <property type="entry name" value="PBP2_TAXI_TRAP_like_3"/>
    <property type="match status" value="1"/>
</dbReference>
<proteinExistence type="predicted"/>
<dbReference type="PANTHER" id="PTHR42941">
    <property type="entry name" value="SLL1037 PROTEIN"/>
    <property type="match status" value="1"/>
</dbReference>
<dbReference type="Proteomes" id="UP000198977">
    <property type="component" value="Unassembled WGS sequence"/>
</dbReference>